<name>A0A249MY51_SPHXE</name>
<evidence type="ECO:0000313" key="4">
    <source>
        <dbReference type="Proteomes" id="UP000217141"/>
    </source>
</evidence>
<dbReference type="Proteomes" id="UP000217141">
    <property type="component" value="Chromosome II"/>
</dbReference>
<gene>
    <name evidence="3" type="primary">xdhC</name>
    <name evidence="3" type="ORF">CJD35_17440</name>
</gene>
<dbReference type="PANTHER" id="PTHR30388">
    <property type="entry name" value="ALDEHYDE OXIDOREDUCTASE MOLYBDENUM COFACTOR ASSEMBLY PROTEIN"/>
    <property type="match status" value="1"/>
</dbReference>
<proteinExistence type="predicted"/>
<evidence type="ECO:0000259" key="1">
    <source>
        <dbReference type="Pfam" id="PF02625"/>
    </source>
</evidence>
<reference evidence="3 4" key="1">
    <citation type="submission" date="2017-08" db="EMBL/GenBank/DDBJ databases">
        <title>Whole Genome Sequence of Sphingobium hydrophobicum C1: Insights into Adaption to the Electronic-waste Contaminated Sediment.</title>
        <authorList>
            <person name="Song D."/>
            <person name="Chen X."/>
            <person name="Xu M."/>
        </authorList>
    </citation>
    <scope>NUCLEOTIDE SEQUENCE [LARGE SCALE GENOMIC DNA]</scope>
    <source>
        <strain evidence="3 4">C1</strain>
    </source>
</reference>
<dbReference type="KEGG" id="shyd:CJD35_17440"/>
<dbReference type="Pfam" id="PF13478">
    <property type="entry name" value="XdhC_C"/>
    <property type="match status" value="1"/>
</dbReference>
<sequence>MSEWLDWLRHFAGKTPSALITILGSEGSAPRGTGTRMLVTHQGLHGTIGGGQLEYRAVEQARAILALPPGQWRVQDYPLGPLLGQCCGGRVRLLIEHCDPGAMGWLADAADDRILVSTFQSDRVERHVGDHAVPSPPSARGDRPRAGDCLAEIIGQYRRPLYLFGAGHVGQAIARHAANLPFRLSWFDTRPVFETIDGVAVVPEAAIEQCVADAPDDAAILILTHDHGLDYRLTQAALSRPPCAYVGLIGSATKGARFHARLTRDGIDAQARARLTSPIGVPGVMGKEPDVIAIAVLAQLLQLRAA</sequence>
<dbReference type="RefSeq" id="WP_086486372.1">
    <property type="nucleotide sequence ID" value="NZ_CP022746.1"/>
</dbReference>
<protein>
    <submittedName>
        <fullName evidence="3">Xanthine dehydrogenase accessory protein XdhC</fullName>
    </submittedName>
</protein>
<accession>A0A249MY51</accession>
<dbReference type="InterPro" id="IPR003777">
    <property type="entry name" value="XdhC_CoxI"/>
</dbReference>
<dbReference type="EMBL" id="CP022746">
    <property type="protein sequence ID" value="ASY46258.1"/>
    <property type="molecule type" value="Genomic_DNA"/>
</dbReference>
<feature type="domain" description="XdhC- CoxI" evidence="1">
    <location>
        <begin position="14"/>
        <end position="66"/>
    </location>
</feature>
<dbReference type="Gene3D" id="3.40.50.720">
    <property type="entry name" value="NAD(P)-binding Rossmann-like Domain"/>
    <property type="match status" value="1"/>
</dbReference>
<evidence type="ECO:0000313" key="3">
    <source>
        <dbReference type="EMBL" id="ASY46258.1"/>
    </source>
</evidence>
<organism evidence="3 4">
    <name type="scientific">Sphingobium xenophagum</name>
    <dbReference type="NCBI Taxonomy" id="121428"/>
    <lineage>
        <taxon>Bacteria</taxon>
        <taxon>Pseudomonadati</taxon>
        <taxon>Pseudomonadota</taxon>
        <taxon>Alphaproteobacteria</taxon>
        <taxon>Sphingomonadales</taxon>
        <taxon>Sphingomonadaceae</taxon>
        <taxon>Sphingobium</taxon>
    </lineage>
</organism>
<dbReference type="InterPro" id="IPR027051">
    <property type="entry name" value="XdhC_Rossmann_dom"/>
</dbReference>
<dbReference type="PANTHER" id="PTHR30388:SF6">
    <property type="entry name" value="XANTHINE DEHYDROGENASE SUBUNIT A-RELATED"/>
    <property type="match status" value="1"/>
</dbReference>
<dbReference type="Pfam" id="PF02625">
    <property type="entry name" value="XdhC_CoxI"/>
    <property type="match status" value="1"/>
</dbReference>
<dbReference type="NCBIfam" id="TIGR02964">
    <property type="entry name" value="xanthine_xdhC"/>
    <property type="match status" value="1"/>
</dbReference>
<feature type="domain" description="XdhC Rossmann" evidence="2">
    <location>
        <begin position="161"/>
        <end position="300"/>
    </location>
</feature>
<dbReference type="AlphaFoldDB" id="A0A249MY51"/>
<dbReference type="InterPro" id="IPR052698">
    <property type="entry name" value="MoCofactor_Util/Proc"/>
</dbReference>
<dbReference type="InterPro" id="IPR014308">
    <property type="entry name" value="Xanthine_DH_XdhC"/>
</dbReference>
<evidence type="ECO:0000259" key="2">
    <source>
        <dbReference type="Pfam" id="PF13478"/>
    </source>
</evidence>